<protein>
    <submittedName>
        <fullName evidence="1 2">Uncharacterized protein</fullName>
    </submittedName>
</protein>
<evidence type="ECO:0000313" key="2">
    <source>
        <dbReference type="EnsemblPlants" id="PNT72486"/>
    </source>
</evidence>
<dbReference type="EMBL" id="CM000881">
    <property type="protein sequence ID" value="PNT72486.1"/>
    <property type="molecule type" value="Genomic_DNA"/>
</dbReference>
<organism evidence="1">
    <name type="scientific">Brachypodium distachyon</name>
    <name type="common">Purple false brome</name>
    <name type="synonym">Trachynia distachya</name>
    <dbReference type="NCBI Taxonomy" id="15368"/>
    <lineage>
        <taxon>Eukaryota</taxon>
        <taxon>Viridiplantae</taxon>
        <taxon>Streptophyta</taxon>
        <taxon>Embryophyta</taxon>
        <taxon>Tracheophyta</taxon>
        <taxon>Spermatophyta</taxon>
        <taxon>Magnoliopsida</taxon>
        <taxon>Liliopsida</taxon>
        <taxon>Poales</taxon>
        <taxon>Poaceae</taxon>
        <taxon>BOP clade</taxon>
        <taxon>Pooideae</taxon>
        <taxon>Stipodae</taxon>
        <taxon>Brachypodieae</taxon>
        <taxon>Brachypodium</taxon>
    </lineage>
</organism>
<evidence type="ECO:0000313" key="3">
    <source>
        <dbReference type="Proteomes" id="UP000008810"/>
    </source>
</evidence>
<dbReference type="EnsemblPlants" id="PNT72486">
    <property type="protein sequence ID" value="PNT72486"/>
    <property type="gene ID" value="BRADI_2g45056v3"/>
</dbReference>
<reference evidence="1 2" key="1">
    <citation type="journal article" date="2010" name="Nature">
        <title>Genome sequencing and analysis of the model grass Brachypodium distachyon.</title>
        <authorList>
            <consortium name="International Brachypodium Initiative"/>
        </authorList>
    </citation>
    <scope>NUCLEOTIDE SEQUENCE [LARGE SCALE GENOMIC DNA]</scope>
    <source>
        <strain evidence="1 2">Bd21</strain>
    </source>
</reference>
<accession>A0A2K2DDW5</accession>
<dbReference type="Proteomes" id="UP000008810">
    <property type="component" value="Chromosome 2"/>
</dbReference>
<dbReference type="AlphaFoldDB" id="A0A2K2DDW5"/>
<name>A0A2K2DDW5_BRADI</name>
<dbReference type="InParanoid" id="A0A2K2DDW5"/>
<sequence length="46" mass="4800">MPCLRLVFLVQYSVLVGATVLGLSLPSAAPQSTVALAGRTGILHDY</sequence>
<evidence type="ECO:0000313" key="1">
    <source>
        <dbReference type="EMBL" id="PNT72486.1"/>
    </source>
</evidence>
<proteinExistence type="predicted"/>
<reference evidence="1" key="2">
    <citation type="submission" date="2017-06" db="EMBL/GenBank/DDBJ databases">
        <title>WGS assembly of Brachypodium distachyon.</title>
        <authorList>
            <consortium name="The International Brachypodium Initiative"/>
            <person name="Lucas S."/>
            <person name="Harmon-Smith M."/>
            <person name="Lail K."/>
            <person name="Tice H."/>
            <person name="Grimwood J."/>
            <person name="Bruce D."/>
            <person name="Barry K."/>
            <person name="Shu S."/>
            <person name="Lindquist E."/>
            <person name="Wang M."/>
            <person name="Pitluck S."/>
            <person name="Vogel J.P."/>
            <person name="Garvin D.F."/>
            <person name="Mockler T.C."/>
            <person name="Schmutz J."/>
            <person name="Rokhsar D."/>
            <person name="Bevan M.W."/>
        </authorList>
    </citation>
    <scope>NUCLEOTIDE SEQUENCE</scope>
    <source>
        <strain evidence="1">Bd21</strain>
    </source>
</reference>
<dbReference type="Gramene" id="PNT72486">
    <property type="protein sequence ID" value="PNT72486"/>
    <property type="gene ID" value="BRADI_2g45056v3"/>
</dbReference>
<keyword evidence="3" id="KW-1185">Reference proteome</keyword>
<gene>
    <name evidence="1" type="ORF">BRADI_2g45056v3</name>
</gene>
<reference evidence="2" key="3">
    <citation type="submission" date="2018-08" db="UniProtKB">
        <authorList>
            <consortium name="EnsemblPlants"/>
        </authorList>
    </citation>
    <scope>IDENTIFICATION</scope>
    <source>
        <strain evidence="2">cv. Bd21</strain>
    </source>
</reference>